<dbReference type="InterPro" id="IPR010982">
    <property type="entry name" value="Lambda_DNA-bd_dom_sf"/>
</dbReference>
<dbReference type="Proteomes" id="UP000004416">
    <property type="component" value="Unassembled WGS sequence"/>
</dbReference>
<dbReference type="Pfam" id="PF01381">
    <property type="entry name" value="HTH_3"/>
    <property type="match status" value="1"/>
</dbReference>
<comment type="caution">
    <text evidence="3">The sequence shown here is derived from an EMBL/GenBank/DDBJ whole genome shotgun (WGS) entry which is preliminary data.</text>
</comment>
<dbReference type="AlphaFoldDB" id="G9XH63"/>
<dbReference type="PATRIC" id="fig|537010.4.peg.269"/>
<dbReference type="HOGENOM" id="CLU_2166883_0_0_9"/>
<dbReference type="EMBL" id="AFZX01000008">
    <property type="protein sequence ID" value="EHL09011.1"/>
    <property type="molecule type" value="Genomic_DNA"/>
</dbReference>
<evidence type="ECO:0000313" key="3">
    <source>
        <dbReference type="EMBL" id="EHL09011.1"/>
    </source>
</evidence>
<keyword evidence="1 3" id="KW-0238">DNA-binding</keyword>
<feature type="domain" description="HTH cro/C1-type" evidence="2">
    <location>
        <begin position="42"/>
        <end position="96"/>
    </location>
</feature>
<dbReference type="CDD" id="cd00093">
    <property type="entry name" value="HTH_XRE"/>
    <property type="match status" value="1"/>
</dbReference>
<sequence length="110" mass="12977">MNGADVFTKHVPSILREYPLKSIRDIPLLHNYWEVITVYERIRNMREDMDMTQSQIAEHLNIHQTTYSDYEIGKLNIPVQVLGKIADLFGTSIDYLVNRTDVKKPYPRRK</sequence>
<reference evidence="3 4" key="1">
    <citation type="submission" date="2011-08" db="EMBL/GenBank/DDBJ databases">
        <authorList>
            <person name="Weinstock G."/>
            <person name="Sodergren E."/>
            <person name="Clifton S."/>
            <person name="Fulton L."/>
            <person name="Fulton B."/>
            <person name="Courtney L."/>
            <person name="Fronick C."/>
            <person name="Harrison M."/>
            <person name="Strong C."/>
            <person name="Farmer C."/>
            <person name="Delahaunty K."/>
            <person name="Markovic C."/>
            <person name="Hall O."/>
            <person name="Minx P."/>
            <person name="Tomlinson C."/>
            <person name="Mitreva M."/>
            <person name="Hou S."/>
            <person name="Chen J."/>
            <person name="Wollam A."/>
            <person name="Pepin K.H."/>
            <person name="Johnson M."/>
            <person name="Bhonagiri V."/>
            <person name="Zhang X."/>
            <person name="Suruliraj S."/>
            <person name="Warren W."/>
            <person name="Chinwalla A."/>
            <person name="Mardis E.R."/>
            <person name="Wilson R.K."/>
        </authorList>
    </citation>
    <scope>NUCLEOTIDE SEQUENCE [LARGE SCALE GENOMIC DNA]</scope>
    <source>
        <strain evidence="3 4">DP7</strain>
    </source>
</reference>
<evidence type="ECO:0000313" key="4">
    <source>
        <dbReference type="Proteomes" id="UP000004416"/>
    </source>
</evidence>
<organism evidence="3 4">
    <name type="scientific">Desulfitobacterium hafniense DP7</name>
    <dbReference type="NCBI Taxonomy" id="537010"/>
    <lineage>
        <taxon>Bacteria</taxon>
        <taxon>Bacillati</taxon>
        <taxon>Bacillota</taxon>
        <taxon>Clostridia</taxon>
        <taxon>Eubacteriales</taxon>
        <taxon>Desulfitobacteriaceae</taxon>
        <taxon>Desulfitobacterium</taxon>
    </lineage>
</organism>
<evidence type="ECO:0000259" key="2">
    <source>
        <dbReference type="PROSITE" id="PS50943"/>
    </source>
</evidence>
<dbReference type="PANTHER" id="PTHR46558">
    <property type="entry name" value="TRACRIPTIONAL REGULATORY PROTEIN-RELATED-RELATED"/>
    <property type="match status" value="1"/>
</dbReference>
<dbReference type="InterPro" id="IPR001387">
    <property type="entry name" value="Cro/C1-type_HTH"/>
</dbReference>
<protein>
    <submittedName>
        <fullName evidence="3">DNA-binding helix-turn-helix protein</fullName>
    </submittedName>
</protein>
<dbReference type="PROSITE" id="PS50943">
    <property type="entry name" value="HTH_CROC1"/>
    <property type="match status" value="1"/>
</dbReference>
<evidence type="ECO:0000256" key="1">
    <source>
        <dbReference type="ARBA" id="ARBA00023125"/>
    </source>
</evidence>
<accession>G9XH63</accession>
<name>G9XH63_DESHA</name>
<dbReference type="SMART" id="SM00530">
    <property type="entry name" value="HTH_XRE"/>
    <property type="match status" value="1"/>
</dbReference>
<dbReference type="Gene3D" id="1.10.260.40">
    <property type="entry name" value="lambda repressor-like DNA-binding domains"/>
    <property type="match status" value="1"/>
</dbReference>
<dbReference type="SUPFAM" id="SSF47413">
    <property type="entry name" value="lambda repressor-like DNA-binding domains"/>
    <property type="match status" value="1"/>
</dbReference>
<dbReference type="PANTHER" id="PTHR46558:SF11">
    <property type="entry name" value="HTH-TYPE TRANSCRIPTIONAL REGULATOR XRE"/>
    <property type="match status" value="1"/>
</dbReference>
<gene>
    <name evidence="3" type="ORF">HMPREF0322_00286</name>
</gene>
<dbReference type="GO" id="GO:0003677">
    <property type="term" value="F:DNA binding"/>
    <property type="evidence" value="ECO:0007669"/>
    <property type="project" value="UniProtKB-KW"/>
</dbReference>
<proteinExistence type="predicted"/>